<dbReference type="InterPro" id="IPR000343">
    <property type="entry name" value="4pyrrol_synth_GluRdtase"/>
</dbReference>
<accession>A0A2K5AP49</accession>
<feature type="binding site" evidence="8 11">
    <location>
        <begin position="186"/>
        <end position="191"/>
    </location>
    <ligand>
        <name>NADP(+)</name>
        <dbReference type="ChEBI" id="CHEBI:58349"/>
    </ligand>
</feature>
<comment type="domain">
    <text evidence="8">Possesses an unusual extended V-shaped dimeric structure with each monomer consisting of three distinct domains arranged along a curved 'spinal' alpha-helix. The N-terminal catalytic domain specifically recognizes the glutamate moiety of the substrate. The second domain is the NADPH-binding domain, and the third C-terminal domain is responsible for dimerization.</text>
</comment>
<evidence type="ECO:0000256" key="1">
    <source>
        <dbReference type="ARBA" id="ARBA00005059"/>
    </source>
</evidence>
<dbReference type="Pfam" id="PF05201">
    <property type="entry name" value="GlutR_N"/>
    <property type="match status" value="1"/>
</dbReference>
<evidence type="ECO:0000259" key="15">
    <source>
        <dbReference type="Pfam" id="PF01488"/>
    </source>
</evidence>
<dbReference type="Proteomes" id="UP000236248">
    <property type="component" value="Chromosome NCAV"/>
</dbReference>
<evidence type="ECO:0000313" key="17">
    <source>
        <dbReference type="EMBL" id="SPC33416.1"/>
    </source>
</evidence>
<comment type="similarity">
    <text evidence="2 8 13">Belongs to the glutamyl-tRNA reductase family.</text>
</comment>
<dbReference type="InterPro" id="IPR036291">
    <property type="entry name" value="NAD(P)-bd_dom_sf"/>
</dbReference>
<dbReference type="GeneID" id="41594319"/>
<gene>
    <name evidence="8 17" type="primary">hemA</name>
    <name evidence="17" type="ORF">NCAV_0218</name>
</gene>
<comment type="catalytic activity">
    <reaction evidence="7 8 13">
        <text>(S)-4-amino-5-oxopentanoate + tRNA(Glu) + NADP(+) = L-glutamyl-tRNA(Glu) + NADPH + H(+)</text>
        <dbReference type="Rhea" id="RHEA:12344"/>
        <dbReference type="Rhea" id="RHEA-COMP:9663"/>
        <dbReference type="Rhea" id="RHEA-COMP:9680"/>
        <dbReference type="ChEBI" id="CHEBI:15378"/>
        <dbReference type="ChEBI" id="CHEBI:57501"/>
        <dbReference type="ChEBI" id="CHEBI:57783"/>
        <dbReference type="ChEBI" id="CHEBI:58349"/>
        <dbReference type="ChEBI" id="CHEBI:78442"/>
        <dbReference type="ChEBI" id="CHEBI:78520"/>
        <dbReference type="EC" id="1.2.1.70"/>
    </reaction>
</comment>
<dbReference type="InterPro" id="IPR015896">
    <property type="entry name" value="4pyrrol_synth_GluRdtase_dimer"/>
</dbReference>
<keyword evidence="6 8" id="KW-0627">Porphyrin biosynthesis</keyword>
<dbReference type="Gene3D" id="3.40.50.720">
    <property type="entry name" value="NAD(P)-binding Rossmann-like Domain"/>
    <property type="match status" value="1"/>
</dbReference>
<comment type="function">
    <text evidence="8">Catalyzes the NADPH-dependent reduction of glutamyl-tRNA(Glu) to glutamate 1-semialdehyde (GSA).</text>
</comment>
<dbReference type="CDD" id="cd05213">
    <property type="entry name" value="NAD_bind_Glutamyl_tRNA_reduct"/>
    <property type="match status" value="1"/>
</dbReference>
<evidence type="ECO:0000256" key="11">
    <source>
        <dbReference type="PIRSR" id="PIRSR000445-3"/>
    </source>
</evidence>
<dbReference type="GO" id="GO:0019353">
    <property type="term" value="P:protoporphyrinogen IX biosynthetic process from glutamate"/>
    <property type="evidence" value="ECO:0007669"/>
    <property type="project" value="TreeGrafter"/>
</dbReference>
<feature type="binding site" evidence="8 10">
    <location>
        <begin position="111"/>
        <end position="113"/>
    </location>
    <ligand>
        <name>substrate</name>
    </ligand>
</feature>
<keyword evidence="5 8" id="KW-0560">Oxidoreductase</keyword>
<name>A0A2K5AP49_9ARCH</name>
<evidence type="ECO:0000256" key="4">
    <source>
        <dbReference type="ARBA" id="ARBA00022857"/>
    </source>
</evidence>
<dbReference type="AlphaFoldDB" id="A0A2K5AP49"/>
<evidence type="ECO:0000256" key="9">
    <source>
        <dbReference type="PIRSR" id="PIRSR000445-1"/>
    </source>
</evidence>
<protein>
    <recommendedName>
        <fullName evidence="3 8">Glutamyl-tRNA reductase</fullName>
        <shortName evidence="8">GluTR</shortName>
        <ecNumber evidence="3 8">1.2.1.70</ecNumber>
    </recommendedName>
</protein>
<proteinExistence type="inferred from homology"/>
<dbReference type="InterPro" id="IPR018214">
    <property type="entry name" value="GluRdtase_CS"/>
</dbReference>
<dbReference type="EC" id="1.2.1.70" evidence="3 8"/>
<keyword evidence="4 8" id="KW-0521">NADP</keyword>
<sequence>MMNILNARVTYRQIPIHMLERFTFKDTSSIYRMKDKHGFDELLILQTCNRVEVYAASSKVDDPSSLLDIWHEYLNLDREVLEKSVELSKGKDAILHLFRLASGLDSLVVGEDQILGQVKRALENARKSNGVDSYLSMLFEKAVRVGSKVRASTNINKGSISYGSIAVKLAEEHLHGLYGRRIMLIGSGEAASMVAKPLLNKGIEFIVTSRTMERARAFSERVGGKPMEFDHAMSELDKVDALFIATTAPYWLITYEKMVEVMEGKRKRGMNNMDGGVEHAPSAYSLLLLDLSNPSTVEPRVDSIDGIKVIRFDEISSMVERNIGARMKEVSEAERIVREEVNAMEARLRRFEVEPIIDSLFRSVDRIRQRELEKALSMLNLDEYSKQVVEQMSYAIVESILSIPMDELRKASENGDVEFIRTASRLFKYGHGLEEQYNHTR</sequence>
<comment type="pathway">
    <text evidence="1 8 13">Porphyrin-containing compound metabolism; protoporphyrin-IX biosynthesis; 5-aminolevulinate from L-glutamyl-tRNA(Glu): step 1/2.</text>
</comment>
<feature type="active site" description="Nucleophile" evidence="8 9">
    <location>
        <position position="48"/>
    </location>
</feature>
<dbReference type="InterPro" id="IPR006151">
    <property type="entry name" value="Shikm_DH/Glu-tRNA_Rdtase"/>
</dbReference>
<dbReference type="SUPFAM" id="SSF69742">
    <property type="entry name" value="Glutamyl tRNA-reductase catalytic, N-terminal domain"/>
    <property type="match status" value="1"/>
</dbReference>
<feature type="binding site" evidence="8 10">
    <location>
        <position position="106"/>
    </location>
    <ligand>
        <name>substrate</name>
    </ligand>
</feature>
<dbReference type="PROSITE" id="PS00747">
    <property type="entry name" value="GLUTR"/>
    <property type="match status" value="1"/>
</dbReference>
<dbReference type="InterPro" id="IPR036453">
    <property type="entry name" value="GluRdtase_dimer_dom_sf"/>
</dbReference>
<dbReference type="PANTHER" id="PTHR43013">
    <property type="entry name" value="GLUTAMYL-TRNA REDUCTASE"/>
    <property type="match status" value="1"/>
</dbReference>
<evidence type="ECO:0000256" key="5">
    <source>
        <dbReference type="ARBA" id="ARBA00023002"/>
    </source>
</evidence>
<dbReference type="HAMAP" id="MF_00087">
    <property type="entry name" value="Glu_tRNA_reductase"/>
    <property type="match status" value="1"/>
</dbReference>
<dbReference type="FunFam" id="3.30.460.30:FF:000001">
    <property type="entry name" value="Glutamyl-tRNA reductase"/>
    <property type="match status" value="1"/>
</dbReference>
<dbReference type="SUPFAM" id="SSF51735">
    <property type="entry name" value="NAD(P)-binding Rossmann-fold domains"/>
    <property type="match status" value="1"/>
</dbReference>
<evidence type="ECO:0000256" key="12">
    <source>
        <dbReference type="PIRSR" id="PIRSR000445-4"/>
    </source>
</evidence>
<comment type="miscellaneous">
    <text evidence="8">During catalysis, the active site Cys acts as a nucleophile attacking the alpha-carbonyl group of tRNA-bound glutamate with the formation of a thioester intermediate between enzyme and glutamate, and the concomitant release of tRNA(Glu). The thioester intermediate is finally reduced by direct hydride transfer from NADPH, to form the product GSA.</text>
</comment>
<evidence type="ECO:0000256" key="6">
    <source>
        <dbReference type="ARBA" id="ARBA00023244"/>
    </source>
</evidence>
<feature type="domain" description="Glutamyl-tRNA reductase N-terminal" evidence="16">
    <location>
        <begin position="9"/>
        <end position="153"/>
    </location>
</feature>
<evidence type="ECO:0000313" key="18">
    <source>
        <dbReference type="Proteomes" id="UP000236248"/>
    </source>
</evidence>
<feature type="domain" description="Tetrapyrrole biosynthesis glutamyl-tRNA reductase dimerisation" evidence="14">
    <location>
        <begin position="332"/>
        <end position="428"/>
    </location>
</feature>
<dbReference type="SUPFAM" id="SSF69075">
    <property type="entry name" value="Glutamyl tRNA-reductase dimerization domain"/>
    <property type="match status" value="1"/>
</dbReference>
<dbReference type="PIRSF" id="PIRSF000445">
    <property type="entry name" value="4pyrrol_synth_GluRdtase"/>
    <property type="match status" value="1"/>
</dbReference>
<dbReference type="Gene3D" id="3.30.460.30">
    <property type="entry name" value="Glutamyl-tRNA reductase, N-terminal domain"/>
    <property type="match status" value="1"/>
</dbReference>
<dbReference type="EMBL" id="LT981265">
    <property type="protein sequence ID" value="SPC33416.1"/>
    <property type="molecule type" value="Genomic_DNA"/>
</dbReference>
<dbReference type="InterPro" id="IPR015895">
    <property type="entry name" value="4pyrrol_synth_GluRdtase_N"/>
</dbReference>
<dbReference type="GO" id="GO:0050661">
    <property type="term" value="F:NADP binding"/>
    <property type="evidence" value="ECO:0007669"/>
    <property type="project" value="InterPro"/>
</dbReference>
<feature type="binding site" evidence="8 10">
    <location>
        <begin position="47"/>
        <end position="50"/>
    </location>
    <ligand>
        <name>substrate</name>
    </ligand>
</feature>
<comment type="subunit">
    <text evidence="8">Homodimer.</text>
</comment>
<dbReference type="KEGG" id="ncv:NCAV_0218"/>
<feature type="domain" description="Quinate/shikimate 5-dehydrogenase/glutamyl-tRNA reductase" evidence="15">
    <location>
        <begin position="168"/>
        <end position="317"/>
    </location>
</feature>
<dbReference type="GO" id="GO:0008883">
    <property type="term" value="F:glutamyl-tRNA reductase activity"/>
    <property type="evidence" value="ECO:0007669"/>
    <property type="project" value="UniProtKB-UniRule"/>
</dbReference>
<keyword evidence="18" id="KW-1185">Reference proteome</keyword>
<evidence type="ECO:0000256" key="7">
    <source>
        <dbReference type="ARBA" id="ARBA00047464"/>
    </source>
</evidence>
<evidence type="ECO:0000256" key="13">
    <source>
        <dbReference type="RuleBase" id="RU000584"/>
    </source>
</evidence>
<evidence type="ECO:0000256" key="2">
    <source>
        <dbReference type="ARBA" id="ARBA00005916"/>
    </source>
</evidence>
<feature type="site" description="Important for activity" evidence="8 12">
    <location>
        <position position="96"/>
    </location>
</feature>
<dbReference type="NCBIfam" id="TIGR01035">
    <property type="entry name" value="hemA"/>
    <property type="match status" value="1"/>
</dbReference>
<organism evidence="17 18">
    <name type="scientific">Candidatus Nitrosocaldus cavascurensis</name>
    <dbReference type="NCBI Taxonomy" id="2058097"/>
    <lineage>
        <taxon>Archaea</taxon>
        <taxon>Nitrososphaerota</taxon>
        <taxon>Nitrososphaeria</taxon>
        <taxon>Candidatus Nitrosocaldales</taxon>
        <taxon>Candidatus Nitrosocaldaceae</taxon>
        <taxon>Candidatus Nitrosocaldus</taxon>
    </lineage>
</organism>
<dbReference type="UniPathway" id="UPA00251">
    <property type="reaction ID" value="UER00316"/>
</dbReference>
<evidence type="ECO:0000256" key="10">
    <source>
        <dbReference type="PIRSR" id="PIRSR000445-2"/>
    </source>
</evidence>
<dbReference type="RefSeq" id="WP_103287756.1">
    <property type="nucleotide sequence ID" value="NZ_LT981265.1"/>
</dbReference>
<dbReference type="Pfam" id="PF00745">
    <property type="entry name" value="GlutR_dimer"/>
    <property type="match status" value="1"/>
</dbReference>
<feature type="binding site" evidence="8 10">
    <location>
        <position position="117"/>
    </location>
    <ligand>
        <name>substrate</name>
    </ligand>
</feature>
<evidence type="ECO:0000259" key="14">
    <source>
        <dbReference type="Pfam" id="PF00745"/>
    </source>
</evidence>
<dbReference type="PANTHER" id="PTHR43013:SF1">
    <property type="entry name" value="GLUTAMYL-TRNA REDUCTASE"/>
    <property type="match status" value="1"/>
</dbReference>
<evidence type="ECO:0000256" key="8">
    <source>
        <dbReference type="HAMAP-Rule" id="MF_00087"/>
    </source>
</evidence>
<dbReference type="InterPro" id="IPR036343">
    <property type="entry name" value="GluRdtase_N_sf"/>
</dbReference>
<evidence type="ECO:0000259" key="16">
    <source>
        <dbReference type="Pfam" id="PF05201"/>
    </source>
</evidence>
<dbReference type="Pfam" id="PF01488">
    <property type="entry name" value="Shikimate_DH"/>
    <property type="match status" value="1"/>
</dbReference>
<reference evidence="18" key="1">
    <citation type="submission" date="2018-01" db="EMBL/GenBank/DDBJ databases">
        <authorList>
            <person name="Kerou L M."/>
        </authorList>
    </citation>
    <scope>NUCLEOTIDE SEQUENCE [LARGE SCALE GENOMIC DNA]</scope>
    <source>
        <strain evidence="18">SCU2</strain>
    </source>
</reference>
<evidence type="ECO:0000256" key="3">
    <source>
        <dbReference type="ARBA" id="ARBA00012970"/>
    </source>
</evidence>